<proteinExistence type="predicted"/>
<evidence type="ECO:0000313" key="4">
    <source>
        <dbReference type="Proteomes" id="UP000068210"/>
    </source>
</evidence>
<feature type="signal peptide" evidence="1">
    <location>
        <begin position="1"/>
        <end position="17"/>
    </location>
</feature>
<dbReference type="STRING" id="1328314.Achr_40340"/>
<evidence type="ECO:0000259" key="2">
    <source>
        <dbReference type="Pfam" id="PF03886"/>
    </source>
</evidence>
<gene>
    <name evidence="3" type="ORF">Achr_40340</name>
</gene>
<name>A0A0C4WRZ0_9GAMM</name>
<organism evidence="3 4">
    <name type="scientific">Azotobacter chroococcum NCIMB 8003</name>
    <dbReference type="NCBI Taxonomy" id="1328314"/>
    <lineage>
        <taxon>Bacteria</taxon>
        <taxon>Pseudomonadati</taxon>
        <taxon>Pseudomonadota</taxon>
        <taxon>Gammaproteobacteria</taxon>
        <taxon>Pseudomonadales</taxon>
        <taxon>Pseudomonadaceae</taxon>
        <taxon>Azotobacter</taxon>
    </lineage>
</organism>
<dbReference type="Gene3D" id="3.40.50.10610">
    <property type="entry name" value="ABC-type transport auxiliary lipoprotein component"/>
    <property type="match status" value="1"/>
</dbReference>
<keyword evidence="4" id="KW-1185">Reference proteome</keyword>
<dbReference type="HOGENOM" id="CLU_096001_0_0_6"/>
<protein>
    <recommendedName>
        <fullName evidence="2">ABC-type transport auxiliary lipoprotein component domain-containing protein</fullName>
    </recommendedName>
</protein>
<dbReference type="KEGG" id="acx:Achr_40340"/>
<evidence type="ECO:0000313" key="3">
    <source>
        <dbReference type="EMBL" id="AJE23419.1"/>
    </source>
</evidence>
<accession>A0A0C4WRZ0</accession>
<feature type="domain" description="ABC-type transport auxiliary lipoprotein component" evidence="2">
    <location>
        <begin position="29"/>
        <end position="187"/>
    </location>
</feature>
<feature type="chain" id="PRO_5002181283" description="ABC-type transport auxiliary lipoprotein component domain-containing protein" evidence="1">
    <location>
        <begin position="18"/>
        <end position="199"/>
    </location>
</feature>
<sequence>MKSHALVLAGLTLAALAGCASNAPEERFYTLSAVAMADAPLARAAYSVSVGPVSVPEAVDRPQLVLRRAPNRVEILEQARWAAPLPSGIAQVVAANLTHLLGGARVAAYPQSAVADPDYRVAVDVQRFESAPGAAVSLDALWTIRSAKGALVRAGRSTIDEPARGGDTEALVAAHDRALAALSRDIARALPATRPAALP</sequence>
<dbReference type="EMBL" id="CP010415">
    <property type="protein sequence ID" value="AJE23419.1"/>
    <property type="molecule type" value="Genomic_DNA"/>
</dbReference>
<dbReference type="SUPFAM" id="SSF159594">
    <property type="entry name" value="XCC0632-like"/>
    <property type="match status" value="1"/>
</dbReference>
<dbReference type="InterPro" id="IPR005586">
    <property type="entry name" value="ABC_trans_aux"/>
</dbReference>
<dbReference type="Proteomes" id="UP000068210">
    <property type="component" value="Chromosome"/>
</dbReference>
<dbReference type="AlphaFoldDB" id="A0A0C4WRZ0"/>
<evidence type="ECO:0000256" key="1">
    <source>
        <dbReference type="SAM" id="SignalP"/>
    </source>
</evidence>
<keyword evidence="1" id="KW-0732">Signal</keyword>
<dbReference type="PROSITE" id="PS51257">
    <property type="entry name" value="PROKAR_LIPOPROTEIN"/>
    <property type="match status" value="1"/>
</dbReference>
<reference evidence="3 4" key="1">
    <citation type="journal article" date="2015" name="PLoS ONE">
        <title>Azotobacter Genomes: The Genome of Azotobacter chroococcum NCIMB 8003 (ATCC 4412).</title>
        <authorList>
            <person name="Robson R.L."/>
            <person name="Jones R."/>
            <person name="Robson R.M."/>
            <person name="Schwartz A."/>
            <person name="Richardson T.H."/>
        </authorList>
    </citation>
    <scope>NUCLEOTIDE SEQUENCE [LARGE SCALE GENOMIC DNA]</scope>
    <source>
        <strain evidence="3 4">NCIMB 8003</strain>
    </source>
</reference>
<dbReference type="RefSeq" id="WP_039807176.1">
    <property type="nucleotide sequence ID" value="NZ_CP010415.1"/>
</dbReference>
<dbReference type="Pfam" id="PF03886">
    <property type="entry name" value="ABC_trans_aux"/>
    <property type="match status" value="1"/>
</dbReference>